<sequence>MLSTLFRGKELFKSANRDEAVTYGAPCRAPPWMASATTPPTAAGRCHPAVTGY</sequence>
<dbReference type="EMBL" id="KI669617">
    <property type="protein sequence ID" value="ETN02440.1"/>
    <property type="molecule type" value="Genomic_DNA"/>
</dbReference>
<dbReference type="RefSeq" id="XP_008912174.1">
    <property type="nucleotide sequence ID" value="XM_008913926.1"/>
</dbReference>
<evidence type="ECO:0000313" key="2">
    <source>
        <dbReference type="Proteomes" id="UP000018817"/>
    </source>
</evidence>
<protein>
    <submittedName>
        <fullName evidence="1">Uncharacterized protein</fullName>
    </submittedName>
</protein>
<dbReference type="AlphaFoldDB" id="W2PR20"/>
<evidence type="ECO:0000313" key="1">
    <source>
        <dbReference type="EMBL" id="ETN02440.1"/>
    </source>
</evidence>
<reference evidence="2" key="1">
    <citation type="submission" date="2011-12" db="EMBL/GenBank/DDBJ databases">
        <authorList>
            <consortium name="The Broad Institute Genome Sequencing Platform"/>
            <person name="Russ C."/>
            <person name="Tyler B."/>
            <person name="Panabieres F."/>
            <person name="Shan W."/>
            <person name="Tripathy S."/>
            <person name="Grunwald N."/>
            <person name="Machado M."/>
            <person name="Young S.K."/>
            <person name="Zeng Q."/>
            <person name="Gargeya S."/>
            <person name="Fitzgerald M."/>
            <person name="Haas B."/>
            <person name="Abouelleil A."/>
            <person name="Alvarado L."/>
            <person name="Arachchi H.M."/>
            <person name="Berlin A."/>
            <person name="Chapman S.B."/>
            <person name="Gearin G."/>
            <person name="Goldberg J."/>
            <person name="Griggs A."/>
            <person name="Gujja S."/>
            <person name="Hansen M."/>
            <person name="Heiman D."/>
            <person name="Howarth C."/>
            <person name="Larimer J."/>
            <person name="Lui A."/>
            <person name="MacDonald P.J.P."/>
            <person name="McCowen C."/>
            <person name="Montmayeur A."/>
            <person name="Murphy C."/>
            <person name="Neiman D."/>
            <person name="Pearson M."/>
            <person name="Priest M."/>
            <person name="Roberts A."/>
            <person name="Saif S."/>
            <person name="Shea T."/>
            <person name="Sisk P."/>
            <person name="Stolte C."/>
            <person name="Sykes S."/>
            <person name="Wortman J."/>
            <person name="Nusbaum C."/>
            <person name="Birren B."/>
        </authorList>
    </citation>
    <scope>NUCLEOTIDE SEQUENCE [LARGE SCALE GENOMIC DNA]</scope>
    <source>
        <strain evidence="2">INRA-310</strain>
    </source>
</reference>
<dbReference type="GeneID" id="20192516"/>
<dbReference type="VEuPathDB" id="FungiDB:PPTG_23917"/>
<gene>
    <name evidence="1" type="ORF">PPTG_23917</name>
</gene>
<reference evidence="1 2" key="2">
    <citation type="submission" date="2013-11" db="EMBL/GenBank/DDBJ databases">
        <title>The Genome Sequence of Phytophthora parasitica INRA-310.</title>
        <authorList>
            <consortium name="The Broad Institute Genomics Platform"/>
            <person name="Russ C."/>
            <person name="Tyler B."/>
            <person name="Panabieres F."/>
            <person name="Shan W."/>
            <person name="Tripathy S."/>
            <person name="Grunwald N."/>
            <person name="Machado M."/>
            <person name="Johnson C.S."/>
            <person name="Arredondo F."/>
            <person name="Hong C."/>
            <person name="Coffey M."/>
            <person name="Young S.K."/>
            <person name="Zeng Q."/>
            <person name="Gargeya S."/>
            <person name="Fitzgerald M."/>
            <person name="Abouelleil A."/>
            <person name="Alvarado L."/>
            <person name="Chapman S.B."/>
            <person name="Gainer-Dewar J."/>
            <person name="Goldberg J."/>
            <person name="Griggs A."/>
            <person name="Gujja S."/>
            <person name="Hansen M."/>
            <person name="Howarth C."/>
            <person name="Imamovic A."/>
            <person name="Ireland A."/>
            <person name="Larimer J."/>
            <person name="McCowan C."/>
            <person name="Murphy C."/>
            <person name="Pearson M."/>
            <person name="Poon T.W."/>
            <person name="Priest M."/>
            <person name="Roberts A."/>
            <person name="Saif S."/>
            <person name="Shea T."/>
            <person name="Sykes S."/>
            <person name="Wortman J."/>
            <person name="Nusbaum C."/>
            <person name="Birren B."/>
        </authorList>
    </citation>
    <scope>NUCLEOTIDE SEQUENCE [LARGE SCALE GENOMIC DNA]</scope>
    <source>
        <strain evidence="1 2">INRA-310</strain>
    </source>
</reference>
<accession>W2PR20</accession>
<name>W2PR20_PHYN3</name>
<organism evidence="1 2">
    <name type="scientific">Phytophthora nicotianae (strain INRA-310)</name>
    <name type="common">Phytophthora parasitica</name>
    <dbReference type="NCBI Taxonomy" id="761204"/>
    <lineage>
        <taxon>Eukaryota</taxon>
        <taxon>Sar</taxon>
        <taxon>Stramenopiles</taxon>
        <taxon>Oomycota</taxon>
        <taxon>Peronosporomycetes</taxon>
        <taxon>Peronosporales</taxon>
        <taxon>Peronosporaceae</taxon>
        <taxon>Phytophthora</taxon>
    </lineage>
</organism>
<dbReference type="Proteomes" id="UP000018817">
    <property type="component" value="Unassembled WGS sequence"/>
</dbReference>
<proteinExistence type="predicted"/>